<dbReference type="SUPFAM" id="SSF52833">
    <property type="entry name" value="Thioredoxin-like"/>
    <property type="match status" value="1"/>
</dbReference>
<dbReference type="Proteomes" id="UP000237144">
    <property type="component" value="Unassembled WGS sequence"/>
</dbReference>
<proteinExistence type="inferred from homology"/>
<dbReference type="SUPFAM" id="SSF47616">
    <property type="entry name" value="GST C-terminal domain-like"/>
    <property type="match status" value="1"/>
</dbReference>
<evidence type="ECO:0000259" key="2">
    <source>
        <dbReference type="PROSITE" id="PS50404"/>
    </source>
</evidence>
<keyword evidence="4" id="KW-0808">Transferase</keyword>
<evidence type="ECO:0000256" key="1">
    <source>
        <dbReference type="ARBA" id="ARBA00007409"/>
    </source>
</evidence>
<accession>A0A2S5BEU7</accession>
<dbReference type="InterPro" id="IPR004045">
    <property type="entry name" value="Glutathione_S-Trfase_N"/>
</dbReference>
<dbReference type="PROSITE" id="PS50404">
    <property type="entry name" value="GST_NTER"/>
    <property type="match status" value="1"/>
</dbReference>
<dbReference type="SFLD" id="SFLDS00019">
    <property type="entry name" value="Glutathione_Transferase_(cytos"/>
    <property type="match status" value="1"/>
</dbReference>
<organism evidence="4 5">
    <name type="scientific">Rhodotorula taiwanensis</name>
    <dbReference type="NCBI Taxonomy" id="741276"/>
    <lineage>
        <taxon>Eukaryota</taxon>
        <taxon>Fungi</taxon>
        <taxon>Dikarya</taxon>
        <taxon>Basidiomycota</taxon>
        <taxon>Pucciniomycotina</taxon>
        <taxon>Microbotryomycetes</taxon>
        <taxon>Sporidiobolales</taxon>
        <taxon>Sporidiobolaceae</taxon>
        <taxon>Rhodotorula</taxon>
    </lineage>
</organism>
<dbReference type="InterPro" id="IPR036282">
    <property type="entry name" value="Glutathione-S-Trfase_C_sf"/>
</dbReference>
<dbReference type="Gene3D" id="1.20.1050.10">
    <property type="match status" value="1"/>
</dbReference>
<dbReference type="SFLD" id="SFLDG00358">
    <property type="entry name" value="Main_(cytGST)"/>
    <property type="match status" value="1"/>
</dbReference>
<reference evidence="4 5" key="1">
    <citation type="journal article" date="2018" name="Front. Microbiol.">
        <title>Prospects for Fungal Bioremediation of Acidic Radioactive Waste Sites: Characterization and Genome Sequence of Rhodotorula taiwanensis MD1149.</title>
        <authorList>
            <person name="Tkavc R."/>
            <person name="Matrosova V.Y."/>
            <person name="Grichenko O.E."/>
            <person name="Gostincar C."/>
            <person name="Volpe R.P."/>
            <person name="Klimenkova P."/>
            <person name="Gaidamakova E.K."/>
            <person name="Zhou C.E."/>
            <person name="Stewart B.J."/>
            <person name="Lyman M.G."/>
            <person name="Malfatti S.A."/>
            <person name="Rubinfeld B."/>
            <person name="Courtot M."/>
            <person name="Singh J."/>
            <person name="Dalgard C.L."/>
            <person name="Hamilton T."/>
            <person name="Frey K.G."/>
            <person name="Gunde-Cimerman N."/>
            <person name="Dugan L."/>
            <person name="Daly M.J."/>
        </authorList>
    </citation>
    <scope>NUCLEOTIDE SEQUENCE [LARGE SCALE GENOMIC DNA]</scope>
    <source>
        <strain evidence="4 5">MD1149</strain>
    </source>
</reference>
<feature type="domain" description="GST N-terminal" evidence="2">
    <location>
        <begin position="20"/>
        <end position="109"/>
    </location>
</feature>
<dbReference type="Gene3D" id="3.40.30.10">
    <property type="entry name" value="Glutaredoxin"/>
    <property type="match status" value="1"/>
</dbReference>
<dbReference type="InterPro" id="IPR040079">
    <property type="entry name" value="Glutathione_S-Trfase"/>
</dbReference>
<evidence type="ECO:0000313" key="5">
    <source>
        <dbReference type="Proteomes" id="UP000237144"/>
    </source>
</evidence>
<evidence type="ECO:0000259" key="3">
    <source>
        <dbReference type="PROSITE" id="PS50405"/>
    </source>
</evidence>
<dbReference type="Pfam" id="PF00043">
    <property type="entry name" value="GST_C"/>
    <property type="match status" value="1"/>
</dbReference>
<feature type="domain" description="GST C-terminal" evidence="3">
    <location>
        <begin position="115"/>
        <end position="243"/>
    </location>
</feature>
<comment type="similarity">
    <text evidence="1">Belongs to the GST superfamily.</text>
</comment>
<gene>
    <name evidence="4" type="ORF">BMF94_1660</name>
</gene>
<dbReference type="InterPro" id="IPR036249">
    <property type="entry name" value="Thioredoxin-like_sf"/>
</dbReference>
<sequence>MSNPNAPTTARTSAPPELSTEGLVLLYGSTPNGWKCTYALEILKQAGLIPGYTVCEVYLQTDEHLRLENPLQTAKMPALIDNRPDAPPVHVWESASILRYLERVYDTQKLLGFQDADLQTEMDNWIFWTQGGLGPMQGQLNHFYRYTDVKVDYAEKRYRDEVDRLYKVLDAHLAGRQYLVGDKLSYADLTAEPWVRCAFWAGMSLSPYPNVEAWHDRIEQTPVILDALKVPSQDLVTRIKNDPELEARITAAMKKRKEDAQQ</sequence>
<dbReference type="STRING" id="741276.A0A2S5BEU7"/>
<dbReference type="EMBL" id="PJQD01000018">
    <property type="protein sequence ID" value="POY75289.1"/>
    <property type="molecule type" value="Genomic_DNA"/>
</dbReference>
<name>A0A2S5BEU7_9BASI</name>
<comment type="caution">
    <text evidence="4">The sequence shown here is derived from an EMBL/GenBank/DDBJ whole genome shotgun (WGS) entry which is preliminary data.</text>
</comment>
<dbReference type="PANTHER" id="PTHR44051:SF8">
    <property type="entry name" value="GLUTATHIONE S-TRANSFERASE GSTA"/>
    <property type="match status" value="1"/>
</dbReference>
<dbReference type="InterPro" id="IPR004046">
    <property type="entry name" value="GST_C"/>
</dbReference>
<keyword evidence="5" id="KW-1185">Reference proteome</keyword>
<dbReference type="GO" id="GO:0016740">
    <property type="term" value="F:transferase activity"/>
    <property type="evidence" value="ECO:0007669"/>
    <property type="project" value="UniProtKB-KW"/>
</dbReference>
<dbReference type="PROSITE" id="PS50405">
    <property type="entry name" value="GST_CTER"/>
    <property type="match status" value="1"/>
</dbReference>
<dbReference type="OrthoDB" id="422574at2759"/>
<dbReference type="InterPro" id="IPR010987">
    <property type="entry name" value="Glutathione-S-Trfase_C-like"/>
</dbReference>
<dbReference type="PANTHER" id="PTHR44051">
    <property type="entry name" value="GLUTATHIONE S-TRANSFERASE-RELATED"/>
    <property type="match status" value="1"/>
</dbReference>
<dbReference type="AlphaFoldDB" id="A0A2S5BEU7"/>
<evidence type="ECO:0000313" key="4">
    <source>
        <dbReference type="EMBL" id="POY75289.1"/>
    </source>
</evidence>
<protein>
    <submittedName>
        <fullName evidence="4">Theta-class glutathione S-transferase</fullName>
    </submittedName>
</protein>